<dbReference type="PANTHER" id="PTHR33175:SF13">
    <property type="entry name" value="HISTONE-LIKE PROTEIN"/>
    <property type="match status" value="1"/>
</dbReference>
<sequence>MPGSNKLTKAQMIVGLAEATNLDKKSVASVLDALSELVKKELGPEGPGEVTVPGLVKIKAKEIPATQDREGINPFTKQPMTIKGKPASRKLRAAPVKALKDG</sequence>
<organism evidence="13 18">
    <name type="scientific">Sorangium cellulosum</name>
    <name type="common">Polyangium cellulosum</name>
    <dbReference type="NCBI Taxonomy" id="56"/>
    <lineage>
        <taxon>Bacteria</taxon>
        <taxon>Pseudomonadati</taxon>
        <taxon>Myxococcota</taxon>
        <taxon>Polyangia</taxon>
        <taxon>Polyangiales</taxon>
        <taxon>Polyangiaceae</taxon>
        <taxon>Sorangium</taxon>
    </lineage>
</organism>
<gene>
    <name evidence="13" type="ORF">BE04_02200</name>
    <name evidence="14" type="ORF">BE18_00345</name>
    <name evidence="15" type="ORF">BE21_24810</name>
    <name evidence="12" type="ORF">SOCE836_000270</name>
</gene>
<dbReference type="GO" id="GO:0030527">
    <property type="term" value="F:structural constituent of chromatin"/>
    <property type="evidence" value="ECO:0007669"/>
    <property type="project" value="InterPro"/>
</dbReference>
<evidence type="ECO:0000256" key="3">
    <source>
        <dbReference type="ARBA" id="ARBA00011738"/>
    </source>
</evidence>
<dbReference type="Pfam" id="PF00216">
    <property type="entry name" value="Bac_DNA_binding"/>
    <property type="match status" value="1"/>
</dbReference>
<comment type="subunit">
    <text evidence="3">Homodimer.</text>
</comment>
<keyword evidence="6" id="KW-0426">Late protein</keyword>
<evidence type="ECO:0000313" key="13">
    <source>
        <dbReference type="EMBL" id="KYF56206.1"/>
    </source>
</evidence>
<evidence type="ECO:0000256" key="6">
    <source>
        <dbReference type="ARBA" id="ARBA00022921"/>
    </source>
</evidence>
<accession>A0A150PKS9</accession>
<evidence type="ECO:0000256" key="8">
    <source>
        <dbReference type="ARBA" id="ARBA00033120"/>
    </source>
</evidence>
<evidence type="ECO:0000256" key="11">
    <source>
        <dbReference type="SAM" id="MobiDB-lite"/>
    </source>
</evidence>
<dbReference type="Proteomes" id="UP000075502">
    <property type="component" value="Unassembled WGS sequence"/>
</dbReference>
<evidence type="ECO:0000313" key="18">
    <source>
        <dbReference type="Proteomes" id="UP000075604"/>
    </source>
</evidence>
<dbReference type="EMBL" id="JELX01002208">
    <property type="protein sequence ID" value="KYF56206.1"/>
    <property type="molecule type" value="Genomic_DNA"/>
</dbReference>
<keyword evidence="7" id="KW-0238">DNA-binding</keyword>
<evidence type="ECO:0000256" key="5">
    <source>
        <dbReference type="ARBA" id="ARBA00022705"/>
    </source>
</evidence>
<dbReference type="Proteomes" id="UP000075515">
    <property type="component" value="Unassembled WGS sequence"/>
</dbReference>
<evidence type="ECO:0000256" key="10">
    <source>
        <dbReference type="ARBA" id="ARBA00046140"/>
    </source>
</evidence>
<evidence type="ECO:0000256" key="7">
    <source>
        <dbReference type="ARBA" id="ARBA00023125"/>
    </source>
</evidence>
<evidence type="ECO:0000313" key="16">
    <source>
        <dbReference type="Proteomes" id="UP000075502"/>
    </source>
</evidence>
<evidence type="ECO:0000256" key="2">
    <source>
        <dbReference type="ARBA" id="ARBA00010529"/>
    </source>
</evidence>
<comment type="similarity">
    <text evidence="2">Belongs to the bacterial histone-like protein family.</text>
</comment>
<dbReference type="InterPro" id="IPR000119">
    <property type="entry name" value="Hist_DNA-bd"/>
</dbReference>
<proteinExistence type="inferred from homology"/>
<comment type="function">
    <text evidence="10">DNA-binding protein that plays a critical role in nucleoid compaction, genome replication and DNA replication and transcription. Binds to both ssDNA and dsDNA with a binding site covering about 15 nucleotides. Displays DNA-supercoiling activity only when associated with the viral DNA topoisomerase 2.</text>
</comment>
<dbReference type="EMBL" id="JEME01001051">
    <property type="protein sequence ID" value="KYG08243.1"/>
    <property type="molecule type" value="Genomic_DNA"/>
</dbReference>
<evidence type="ECO:0000313" key="19">
    <source>
        <dbReference type="Proteomes" id="UP000295497"/>
    </source>
</evidence>
<evidence type="ECO:0000313" key="14">
    <source>
        <dbReference type="EMBL" id="KYG00909.1"/>
    </source>
</evidence>
<dbReference type="Gene3D" id="4.10.520.10">
    <property type="entry name" value="IHF-like DNA-binding proteins"/>
    <property type="match status" value="1"/>
</dbReference>
<dbReference type="RefSeq" id="WP_020464737.1">
    <property type="nucleotide sequence ID" value="NZ_CP012672.1"/>
</dbReference>
<dbReference type="EMBL" id="CP012672">
    <property type="protein sequence ID" value="AUX27960.1"/>
    <property type="molecule type" value="Genomic_DNA"/>
</dbReference>
<protein>
    <recommendedName>
        <fullName evidence="4">Viral histone-like protein</fullName>
    </recommendedName>
    <alternativeName>
        <fullName evidence="9">DNA-binding protein pA104R</fullName>
    </alternativeName>
    <alternativeName>
        <fullName evidence="8">pA104R</fullName>
    </alternativeName>
</protein>
<comment type="subcellular location">
    <subcellularLocation>
        <location evidence="1">Virion</location>
    </subcellularLocation>
</comment>
<dbReference type="Proteomes" id="UP000295497">
    <property type="component" value="Chromosome"/>
</dbReference>
<evidence type="ECO:0000256" key="1">
    <source>
        <dbReference type="ARBA" id="ARBA00004328"/>
    </source>
</evidence>
<keyword evidence="5" id="KW-0235">DNA replication</keyword>
<evidence type="ECO:0000256" key="9">
    <source>
        <dbReference type="ARBA" id="ARBA00033227"/>
    </source>
</evidence>
<dbReference type="InterPro" id="IPR010992">
    <property type="entry name" value="IHF-like_DNA-bd_dom_sf"/>
</dbReference>
<evidence type="ECO:0000256" key="4">
    <source>
        <dbReference type="ARBA" id="ARBA00016145"/>
    </source>
</evidence>
<evidence type="ECO:0000313" key="17">
    <source>
        <dbReference type="Proteomes" id="UP000075515"/>
    </source>
</evidence>
<dbReference type="Proteomes" id="UP000075604">
    <property type="component" value="Unassembled WGS sequence"/>
</dbReference>
<dbReference type="PANTHER" id="PTHR33175">
    <property type="entry name" value="DNA-BINDING PROTEIN HU"/>
    <property type="match status" value="1"/>
</dbReference>
<evidence type="ECO:0000313" key="15">
    <source>
        <dbReference type="EMBL" id="KYG08243.1"/>
    </source>
</evidence>
<evidence type="ECO:0000313" key="12">
    <source>
        <dbReference type="EMBL" id="AUX27960.1"/>
    </source>
</evidence>
<feature type="region of interest" description="Disordered" evidence="11">
    <location>
        <begin position="67"/>
        <end position="102"/>
    </location>
</feature>
<dbReference type="GO" id="GO:0003677">
    <property type="term" value="F:DNA binding"/>
    <property type="evidence" value="ECO:0007669"/>
    <property type="project" value="UniProtKB-KW"/>
</dbReference>
<reference evidence="12 19" key="2">
    <citation type="submission" date="2015-09" db="EMBL/GenBank/DDBJ databases">
        <title>Sorangium comparison.</title>
        <authorList>
            <person name="Zaburannyi N."/>
            <person name="Bunk B."/>
            <person name="Overmann J."/>
            <person name="Mueller R."/>
        </authorList>
    </citation>
    <scope>NUCLEOTIDE SEQUENCE [LARGE SCALE GENOMIC DNA]</scope>
    <source>
        <strain evidence="12 19">So ce836</strain>
    </source>
</reference>
<dbReference type="EMBL" id="JEMC01000944">
    <property type="protein sequence ID" value="KYG00909.1"/>
    <property type="molecule type" value="Genomic_DNA"/>
</dbReference>
<dbReference type="SUPFAM" id="SSF47729">
    <property type="entry name" value="IHF-like DNA-binding proteins"/>
    <property type="match status" value="1"/>
</dbReference>
<dbReference type="GO" id="GO:0006260">
    <property type="term" value="P:DNA replication"/>
    <property type="evidence" value="ECO:0007669"/>
    <property type="project" value="UniProtKB-KW"/>
</dbReference>
<dbReference type="CDD" id="cd13834">
    <property type="entry name" value="HU_like"/>
    <property type="match status" value="1"/>
</dbReference>
<dbReference type="AlphaFoldDB" id="A0A150PKS9"/>
<name>A0A150PKS9_SORCE</name>
<reference evidence="16 17" key="1">
    <citation type="submission" date="2014-02" db="EMBL/GenBank/DDBJ databases">
        <title>The small core and large imbalanced accessory genome model reveals a collaborative survival strategy of Sorangium cellulosum strains in nature.</title>
        <authorList>
            <person name="Han K."/>
            <person name="Peng R."/>
            <person name="Blom J."/>
            <person name="Li Y.-Z."/>
        </authorList>
    </citation>
    <scope>NUCLEOTIDE SEQUENCE [LARGE SCALE GENOMIC DNA]</scope>
    <source>
        <strain evidence="15 16">So0007-03</strain>
        <strain evidence="14 17">So0149</strain>
        <strain evidence="13 18">So0157-18</strain>
    </source>
</reference>
<dbReference type="GO" id="GO:0005829">
    <property type="term" value="C:cytosol"/>
    <property type="evidence" value="ECO:0007669"/>
    <property type="project" value="TreeGrafter"/>
</dbReference>